<dbReference type="PANTHER" id="PTHR42770:SF11">
    <property type="entry name" value="INNER MEMBRANE TRANSPORT PROTEIN YBAT"/>
    <property type="match status" value="1"/>
</dbReference>
<dbReference type="GO" id="GO:0005886">
    <property type="term" value="C:plasma membrane"/>
    <property type="evidence" value="ECO:0007669"/>
    <property type="project" value="UniProtKB-SubCell"/>
</dbReference>
<feature type="transmembrane region" description="Helical" evidence="6">
    <location>
        <begin position="314"/>
        <end position="338"/>
    </location>
</feature>
<feature type="transmembrane region" description="Helical" evidence="6">
    <location>
        <begin position="181"/>
        <end position="198"/>
    </location>
</feature>
<feature type="transmembrane region" description="Helical" evidence="6">
    <location>
        <begin position="373"/>
        <end position="396"/>
    </location>
</feature>
<dbReference type="Proteomes" id="UP000292580">
    <property type="component" value="Unassembled WGS sequence"/>
</dbReference>
<dbReference type="AlphaFoldDB" id="A0A483CZE1"/>
<protein>
    <submittedName>
        <fullName evidence="7">Amino acid transporter</fullName>
    </submittedName>
</protein>
<feature type="transmembrane region" description="Helical" evidence="6">
    <location>
        <begin position="44"/>
        <end position="64"/>
    </location>
</feature>
<name>A0A483CZE1_9EURY</name>
<evidence type="ECO:0000256" key="4">
    <source>
        <dbReference type="ARBA" id="ARBA00022989"/>
    </source>
</evidence>
<dbReference type="PANTHER" id="PTHR42770">
    <property type="entry name" value="AMINO ACID TRANSPORTER-RELATED"/>
    <property type="match status" value="1"/>
</dbReference>
<evidence type="ECO:0000256" key="5">
    <source>
        <dbReference type="ARBA" id="ARBA00023136"/>
    </source>
</evidence>
<evidence type="ECO:0000256" key="3">
    <source>
        <dbReference type="ARBA" id="ARBA00022692"/>
    </source>
</evidence>
<feature type="transmembrane region" description="Helical" evidence="6">
    <location>
        <begin position="85"/>
        <end position="107"/>
    </location>
</feature>
<dbReference type="EMBL" id="PGCL01000001">
    <property type="protein sequence ID" value="TAJ45449.1"/>
    <property type="molecule type" value="Genomic_DNA"/>
</dbReference>
<keyword evidence="4 6" id="KW-1133">Transmembrane helix</keyword>
<proteinExistence type="predicted"/>
<evidence type="ECO:0000313" key="7">
    <source>
        <dbReference type="EMBL" id="TAJ45449.1"/>
    </source>
</evidence>
<keyword evidence="8" id="KW-1185">Reference proteome</keyword>
<reference evidence="7 8" key="1">
    <citation type="submission" date="2017-11" db="EMBL/GenBank/DDBJ databases">
        <title>Isolation and Characterization of Methanofollis Species from Methane Seep Offshore SW Taiwan.</title>
        <authorList>
            <person name="Teng N.-H."/>
            <person name="Lai M.-C."/>
            <person name="Chen S.-C."/>
        </authorList>
    </citation>
    <scope>NUCLEOTIDE SEQUENCE [LARGE SCALE GENOMIC DNA]</scope>
    <source>
        <strain evidence="7 8">FWC-SCC2</strain>
    </source>
</reference>
<dbReference type="Gene3D" id="1.20.1740.10">
    <property type="entry name" value="Amino acid/polyamine transporter I"/>
    <property type="match status" value="1"/>
</dbReference>
<organism evidence="7 8">
    <name type="scientific">Methanofollis fontis</name>
    <dbReference type="NCBI Taxonomy" id="2052832"/>
    <lineage>
        <taxon>Archaea</taxon>
        <taxon>Methanobacteriati</taxon>
        <taxon>Methanobacteriota</taxon>
        <taxon>Stenosarchaea group</taxon>
        <taxon>Methanomicrobia</taxon>
        <taxon>Methanomicrobiales</taxon>
        <taxon>Methanomicrobiaceae</taxon>
        <taxon>Methanofollis</taxon>
    </lineage>
</organism>
<dbReference type="OrthoDB" id="43026at2157"/>
<feature type="transmembrane region" description="Helical" evidence="6">
    <location>
        <begin position="266"/>
        <end position="293"/>
    </location>
</feature>
<feature type="transmembrane region" description="Helical" evidence="6">
    <location>
        <begin position="144"/>
        <end position="169"/>
    </location>
</feature>
<dbReference type="GO" id="GO:0022857">
    <property type="term" value="F:transmembrane transporter activity"/>
    <property type="evidence" value="ECO:0007669"/>
    <property type="project" value="InterPro"/>
</dbReference>
<gene>
    <name evidence="7" type="ORF">CUJ86_01570</name>
</gene>
<keyword evidence="3 6" id="KW-0812">Transmembrane</keyword>
<dbReference type="Pfam" id="PF13520">
    <property type="entry name" value="AA_permease_2"/>
    <property type="match status" value="1"/>
</dbReference>
<feature type="transmembrane region" description="Helical" evidence="6">
    <location>
        <begin position="402"/>
        <end position="420"/>
    </location>
</feature>
<dbReference type="InterPro" id="IPR002293">
    <property type="entry name" value="AA/rel_permease1"/>
</dbReference>
<comment type="caution">
    <text evidence="7">The sequence shown here is derived from an EMBL/GenBank/DDBJ whole genome shotgun (WGS) entry which is preliminary data.</text>
</comment>
<evidence type="ECO:0000256" key="6">
    <source>
        <dbReference type="SAM" id="Phobius"/>
    </source>
</evidence>
<dbReference type="RefSeq" id="WP_130645804.1">
    <property type="nucleotide sequence ID" value="NZ_PGCL01000001.1"/>
</dbReference>
<dbReference type="PIRSF" id="PIRSF006060">
    <property type="entry name" value="AA_transporter"/>
    <property type="match status" value="1"/>
</dbReference>
<keyword evidence="5 6" id="KW-0472">Membrane</keyword>
<dbReference type="InterPro" id="IPR050367">
    <property type="entry name" value="APC_superfamily"/>
</dbReference>
<feature type="transmembrane region" description="Helical" evidence="6">
    <location>
        <begin position="113"/>
        <end position="137"/>
    </location>
</feature>
<evidence type="ECO:0000256" key="1">
    <source>
        <dbReference type="ARBA" id="ARBA00004651"/>
    </source>
</evidence>
<evidence type="ECO:0000313" key="8">
    <source>
        <dbReference type="Proteomes" id="UP000292580"/>
    </source>
</evidence>
<comment type="subcellular location">
    <subcellularLocation>
        <location evidence="1">Cell membrane</location>
        <topology evidence="1">Multi-pass membrane protein</topology>
    </subcellularLocation>
</comment>
<feature type="transmembrane region" description="Helical" evidence="6">
    <location>
        <begin position="12"/>
        <end position="32"/>
    </location>
</feature>
<feature type="transmembrane region" description="Helical" evidence="6">
    <location>
        <begin position="344"/>
        <end position="361"/>
    </location>
</feature>
<accession>A0A483CZE1</accession>
<sequence>MTGEGLRRELGLLEVTVSGVGIILGAGIYALLGEAAALAGNAVWLAFGISAVMAACTGLSYAELSSMFPRAGAEYDYVRCGFGRRWAFVIGWLILATGVLSTATVSLGFGGYLFGATGIPVIAGGVILVAGITVLAIRGIRETALFAIAMTLIEAAGIVFVIIIGLPHIGSVDYLVMPNGFSGVFRAAALVFFAYMGFEEMVKLAEETRDPERTVPKAVILALAVAVALYMLVTVSAVSVLGWEALAASPAPFAEIAGAVLGEGAFTIIILVALVATANTALLLIVAASRLAYGMAEGGSLPAPLARVHPRFGTPWIAVLTAATLSAVFLFAGGIAYVANATNFALFLTFMVINATVIVLRRRMPETVRPFRVPGTVAGVPFVPVLGILFSFSLLAQLDLPVIGLGLLILAAGVVGAYIWERKG</sequence>
<feature type="transmembrane region" description="Helical" evidence="6">
    <location>
        <begin position="219"/>
        <end position="246"/>
    </location>
</feature>
<evidence type="ECO:0000256" key="2">
    <source>
        <dbReference type="ARBA" id="ARBA00022475"/>
    </source>
</evidence>
<keyword evidence="2" id="KW-1003">Cell membrane</keyword>